<keyword evidence="2" id="KW-0732">Signal</keyword>
<feature type="signal peptide" evidence="2">
    <location>
        <begin position="1"/>
        <end position="22"/>
    </location>
</feature>
<dbReference type="OrthoDB" id="782285at2759"/>
<accession>A0A2I0W9D6</accession>
<feature type="region of interest" description="Disordered" evidence="1">
    <location>
        <begin position="66"/>
        <end position="89"/>
    </location>
</feature>
<protein>
    <submittedName>
        <fullName evidence="3">Uncharacterized protein</fullName>
    </submittedName>
</protein>
<feature type="compositionally biased region" description="Basic and acidic residues" evidence="1">
    <location>
        <begin position="66"/>
        <end position="77"/>
    </location>
</feature>
<evidence type="ECO:0000256" key="2">
    <source>
        <dbReference type="SAM" id="SignalP"/>
    </source>
</evidence>
<name>A0A2I0W9D6_9ASPA</name>
<dbReference type="EMBL" id="KZ502842">
    <property type="protein sequence ID" value="PKU72276.1"/>
    <property type="molecule type" value="Genomic_DNA"/>
</dbReference>
<evidence type="ECO:0000313" key="3">
    <source>
        <dbReference type="EMBL" id="PKU72276.1"/>
    </source>
</evidence>
<reference evidence="3 4" key="2">
    <citation type="journal article" date="2017" name="Nature">
        <title>The Apostasia genome and the evolution of orchids.</title>
        <authorList>
            <person name="Zhang G.Q."/>
            <person name="Liu K.W."/>
            <person name="Li Z."/>
            <person name="Lohaus R."/>
            <person name="Hsiao Y.Y."/>
            <person name="Niu S.C."/>
            <person name="Wang J.Y."/>
            <person name="Lin Y.C."/>
            <person name="Xu Q."/>
            <person name="Chen L.J."/>
            <person name="Yoshida K."/>
            <person name="Fujiwara S."/>
            <person name="Wang Z.W."/>
            <person name="Zhang Y.Q."/>
            <person name="Mitsuda N."/>
            <person name="Wang M."/>
            <person name="Liu G.H."/>
            <person name="Pecoraro L."/>
            <person name="Huang H.X."/>
            <person name="Xiao X.J."/>
            <person name="Lin M."/>
            <person name="Wu X.Y."/>
            <person name="Wu W.L."/>
            <person name="Chen Y.Y."/>
            <person name="Chang S.B."/>
            <person name="Sakamoto S."/>
            <person name="Ohme-Takagi M."/>
            <person name="Yagi M."/>
            <person name="Zeng S.J."/>
            <person name="Shen C.Y."/>
            <person name="Yeh C.M."/>
            <person name="Luo Y.B."/>
            <person name="Tsai W.C."/>
            <person name="Van de Peer Y."/>
            <person name="Liu Z.J."/>
        </authorList>
    </citation>
    <scope>NUCLEOTIDE SEQUENCE [LARGE SCALE GENOMIC DNA]</scope>
    <source>
        <tissue evidence="3">The whole plant</tissue>
    </source>
</reference>
<evidence type="ECO:0000256" key="1">
    <source>
        <dbReference type="SAM" id="MobiDB-lite"/>
    </source>
</evidence>
<dbReference type="Proteomes" id="UP000233837">
    <property type="component" value="Unassembled WGS sequence"/>
</dbReference>
<dbReference type="AlphaFoldDB" id="A0A2I0W9D6"/>
<reference evidence="3 4" key="1">
    <citation type="journal article" date="2016" name="Sci. Rep.">
        <title>The Dendrobium catenatum Lindl. genome sequence provides insights into polysaccharide synthase, floral development and adaptive evolution.</title>
        <authorList>
            <person name="Zhang G.Q."/>
            <person name="Xu Q."/>
            <person name="Bian C."/>
            <person name="Tsai W.C."/>
            <person name="Yeh C.M."/>
            <person name="Liu K.W."/>
            <person name="Yoshida K."/>
            <person name="Zhang L.S."/>
            <person name="Chang S.B."/>
            <person name="Chen F."/>
            <person name="Shi Y."/>
            <person name="Su Y.Y."/>
            <person name="Zhang Y.Q."/>
            <person name="Chen L.J."/>
            <person name="Yin Y."/>
            <person name="Lin M."/>
            <person name="Huang H."/>
            <person name="Deng H."/>
            <person name="Wang Z.W."/>
            <person name="Zhu S.L."/>
            <person name="Zhao X."/>
            <person name="Deng C."/>
            <person name="Niu S.C."/>
            <person name="Huang J."/>
            <person name="Wang M."/>
            <person name="Liu G.H."/>
            <person name="Yang H.J."/>
            <person name="Xiao X.J."/>
            <person name="Hsiao Y.Y."/>
            <person name="Wu W.L."/>
            <person name="Chen Y.Y."/>
            <person name="Mitsuda N."/>
            <person name="Ohme-Takagi M."/>
            <person name="Luo Y.B."/>
            <person name="Van de Peer Y."/>
            <person name="Liu Z.J."/>
        </authorList>
    </citation>
    <scope>NUCLEOTIDE SEQUENCE [LARGE SCALE GENOMIC DNA]</scope>
    <source>
        <tissue evidence="3">The whole plant</tissue>
    </source>
</reference>
<evidence type="ECO:0000313" key="4">
    <source>
        <dbReference type="Proteomes" id="UP000233837"/>
    </source>
</evidence>
<sequence length="108" mass="12000">MAKKLLISFLLSFSLILPTSSPQQLSLTQSQVKGSWISGRKLLEEIIVPAAILSPKLSDKMERFEAKRGAKGGHENREEEEEGKGMVFTADYNKVKTHSSPLPKHPKP</sequence>
<feature type="chain" id="PRO_5014134979" evidence="2">
    <location>
        <begin position="23"/>
        <end position="108"/>
    </location>
</feature>
<organism evidence="3 4">
    <name type="scientific">Dendrobium catenatum</name>
    <dbReference type="NCBI Taxonomy" id="906689"/>
    <lineage>
        <taxon>Eukaryota</taxon>
        <taxon>Viridiplantae</taxon>
        <taxon>Streptophyta</taxon>
        <taxon>Embryophyta</taxon>
        <taxon>Tracheophyta</taxon>
        <taxon>Spermatophyta</taxon>
        <taxon>Magnoliopsida</taxon>
        <taxon>Liliopsida</taxon>
        <taxon>Asparagales</taxon>
        <taxon>Orchidaceae</taxon>
        <taxon>Epidendroideae</taxon>
        <taxon>Malaxideae</taxon>
        <taxon>Dendrobiinae</taxon>
        <taxon>Dendrobium</taxon>
    </lineage>
</organism>
<proteinExistence type="predicted"/>
<keyword evidence="4" id="KW-1185">Reference proteome</keyword>
<gene>
    <name evidence="3" type="ORF">MA16_Dca006276</name>
</gene>